<keyword evidence="3" id="KW-1185">Reference proteome</keyword>
<dbReference type="AlphaFoldDB" id="A0A3N4JT58"/>
<evidence type="ECO:0000313" key="3">
    <source>
        <dbReference type="Proteomes" id="UP000276215"/>
    </source>
</evidence>
<evidence type="ECO:0000313" key="2">
    <source>
        <dbReference type="EMBL" id="RPB00438.1"/>
    </source>
</evidence>
<keyword evidence="1" id="KW-1133">Transmembrane helix</keyword>
<proteinExistence type="predicted"/>
<reference evidence="2 3" key="1">
    <citation type="journal article" date="2018" name="Nat. Ecol. Evol.">
        <title>Pezizomycetes genomes reveal the molecular basis of ectomycorrhizal truffle lifestyle.</title>
        <authorList>
            <person name="Murat C."/>
            <person name="Payen T."/>
            <person name="Noel B."/>
            <person name="Kuo A."/>
            <person name="Morin E."/>
            <person name="Chen J."/>
            <person name="Kohler A."/>
            <person name="Krizsan K."/>
            <person name="Balestrini R."/>
            <person name="Da Silva C."/>
            <person name="Montanini B."/>
            <person name="Hainaut M."/>
            <person name="Levati E."/>
            <person name="Barry K.W."/>
            <person name="Belfiori B."/>
            <person name="Cichocki N."/>
            <person name="Clum A."/>
            <person name="Dockter R.B."/>
            <person name="Fauchery L."/>
            <person name="Guy J."/>
            <person name="Iotti M."/>
            <person name="Le Tacon F."/>
            <person name="Lindquist E.A."/>
            <person name="Lipzen A."/>
            <person name="Malagnac F."/>
            <person name="Mello A."/>
            <person name="Molinier V."/>
            <person name="Miyauchi S."/>
            <person name="Poulain J."/>
            <person name="Riccioni C."/>
            <person name="Rubini A."/>
            <person name="Sitrit Y."/>
            <person name="Splivallo R."/>
            <person name="Traeger S."/>
            <person name="Wang M."/>
            <person name="Zifcakova L."/>
            <person name="Wipf D."/>
            <person name="Zambonelli A."/>
            <person name="Paolocci F."/>
            <person name="Nowrousian M."/>
            <person name="Ottonello S."/>
            <person name="Baldrian P."/>
            <person name="Spatafora J.W."/>
            <person name="Henrissat B."/>
            <person name="Nagy L.G."/>
            <person name="Aury J.M."/>
            <person name="Wincker P."/>
            <person name="Grigoriev I.V."/>
            <person name="Bonfante P."/>
            <person name="Martin F.M."/>
        </authorList>
    </citation>
    <scope>NUCLEOTIDE SEQUENCE [LARGE SCALE GENOMIC DNA]</scope>
    <source>
        <strain evidence="2 3">120613-1</strain>
    </source>
</reference>
<gene>
    <name evidence="2" type="ORF">L873DRAFT_815439</name>
</gene>
<dbReference type="Proteomes" id="UP000276215">
    <property type="component" value="Unassembled WGS sequence"/>
</dbReference>
<organism evidence="2 3">
    <name type="scientific">Choiromyces venosus 120613-1</name>
    <dbReference type="NCBI Taxonomy" id="1336337"/>
    <lineage>
        <taxon>Eukaryota</taxon>
        <taxon>Fungi</taxon>
        <taxon>Dikarya</taxon>
        <taxon>Ascomycota</taxon>
        <taxon>Pezizomycotina</taxon>
        <taxon>Pezizomycetes</taxon>
        <taxon>Pezizales</taxon>
        <taxon>Tuberaceae</taxon>
        <taxon>Choiromyces</taxon>
    </lineage>
</organism>
<evidence type="ECO:0000256" key="1">
    <source>
        <dbReference type="SAM" id="Phobius"/>
    </source>
</evidence>
<sequence>MPPKLFKYTSPNGLRRFYWPKGWGLWCVRTAVVQEFHLVLLSVLVVVFGWTLSCAMISWDWGLNWSESLWCTIWIRGIREIKEKVYRLDLCCLLSVSCYIRGQTKAPKVHRNVPDGNISGTP</sequence>
<keyword evidence="1" id="KW-0472">Membrane</keyword>
<accession>A0A3N4JT58</accession>
<name>A0A3N4JT58_9PEZI</name>
<keyword evidence="1" id="KW-0812">Transmembrane</keyword>
<feature type="transmembrane region" description="Helical" evidence="1">
    <location>
        <begin position="38"/>
        <end position="59"/>
    </location>
</feature>
<protein>
    <submittedName>
        <fullName evidence="2">Uncharacterized protein</fullName>
    </submittedName>
</protein>
<dbReference type="EMBL" id="ML120380">
    <property type="protein sequence ID" value="RPB00438.1"/>
    <property type="molecule type" value="Genomic_DNA"/>
</dbReference>